<feature type="domain" description="L-asparaginase N-terminal" evidence="1">
    <location>
        <begin position="5"/>
        <end position="188"/>
    </location>
</feature>
<evidence type="ECO:0000259" key="1">
    <source>
        <dbReference type="Pfam" id="PF00710"/>
    </source>
</evidence>
<dbReference type="PANTHER" id="PTHR11707:SF28">
    <property type="entry name" value="60 KDA LYSOPHOSPHOLIPASE"/>
    <property type="match status" value="1"/>
</dbReference>
<dbReference type="EC" id="3.5.1.1" evidence="3"/>
<feature type="domain" description="Asparaginase/glutaminase C-terminal" evidence="2">
    <location>
        <begin position="228"/>
        <end position="324"/>
    </location>
</feature>
<dbReference type="PIRSF" id="PIRSF500176">
    <property type="entry name" value="L_ASNase"/>
    <property type="match status" value="1"/>
</dbReference>
<proteinExistence type="predicted"/>
<sequence>MTTNLTVFFLGGTIGMAGHRAGVVHRLTGAELVEAVPQLADVGANLAVRDFRALPSACLSFADILELADAADAAVAAGADGIVVVQGTDTIEETAYLIDLVWSRPAPVVVTGAMRNPRLAGADGPANLLAAARVAASGAFAGLGCLVVANDQVHAARHVRKTHSANPATFAAPNTGPIGILAEDRAVLLTRPAGRVTLPRPRPDAAAAAPVALHTVALDDDGGQLVGLADRYAGLVVAGFGVGHVPAALAEPLGELARRIPVVLASRTGAGPVFTATYGFAGSERDLHGRGLIGAGLLDPYKARVLLRLLLAGGADREAVAATFATAGGLSA</sequence>
<dbReference type="InterPro" id="IPR037152">
    <property type="entry name" value="L-asparaginase_N_sf"/>
</dbReference>
<dbReference type="PROSITE" id="PS51732">
    <property type="entry name" value="ASN_GLN_ASE_3"/>
    <property type="match status" value="1"/>
</dbReference>
<keyword evidence="4" id="KW-1185">Reference proteome</keyword>
<dbReference type="SUPFAM" id="SSF53774">
    <property type="entry name" value="Glutaminase/Asparaginase"/>
    <property type="match status" value="1"/>
</dbReference>
<accession>A0ABV6P017</accession>
<comment type="caution">
    <text evidence="3">The sequence shown here is derived from an EMBL/GenBank/DDBJ whole genome shotgun (WGS) entry which is preliminary data.</text>
</comment>
<dbReference type="Pfam" id="PF17763">
    <property type="entry name" value="Asparaginase_C"/>
    <property type="match status" value="1"/>
</dbReference>
<dbReference type="PANTHER" id="PTHR11707">
    <property type="entry name" value="L-ASPARAGINASE"/>
    <property type="match status" value="1"/>
</dbReference>
<dbReference type="Gene3D" id="3.40.50.1170">
    <property type="entry name" value="L-asparaginase, N-terminal domain"/>
    <property type="match status" value="1"/>
</dbReference>
<reference evidence="3 4" key="1">
    <citation type="submission" date="2024-09" db="EMBL/GenBank/DDBJ databases">
        <authorList>
            <person name="Sun Q."/>
            <person name="Mori K."/>
        </authorList>
    </citation>
    <scope>NUCLEOTIDE SEQUENCE [LARGE SCALE GENOMIC DNA]</scope>
    <source>
        <strain evidence="3 4">TBRC 2205</strain>
    </source>
</reference>
<protein>
    <submittedName>
        <fullName evidence="3">Asparaginase domain-containing protein</fullName>
        <ecNumber evidence="3">3.5.1.1</ecNumber>
    </submittedName>
</protein>
<dbReference type="InterPro" id="IPR006034">
    <property type="entry name" value="Asparaginase/glutaminase-like"/>
</dbReference>
<dbReference type="PRINTS" id="PR00139">
    <property type="entry name" value="ASNGLNASE"/>
</dbReference>
<dbReference type="InterPro" id="IPR040919">
    <property type="entry name" value="Asparaginase_C"/>
</dbReference>
<name>A0ABV6P017_9ACTN</name>
<dbReference type="InterPro" id="IPR027473">
    <property type="entry name" value="L-asparaginase_C"/>
</dbReference>
<dbReference type="RefSeq" id="WP_377340974.1">
    <property type="nucleotide sequence ID" value="NZ_JBHLUE010000016.1"/>
</dbReference>
<dbReference type="SMART" id="SM00870">
    <property type="entry name" value="Asparaginase"/>
    <property type="match status" value="1"/>
</dbReference>
<dbReference type="EMBL" id="JBHLUE010000016">
    <property type="protein sequence ID" value="MFC0566369.1"/>
    <property type="molecule type" value="Genomic_DNA"/>
</dbReference>
<dbReference type="Pfam" id="PF00710">
    <property type="entry name" value="Asparaginase"/>
    <property type="match status" value="1"/>
</dbReference>
<gene>
    <name evidence="3" type="ORF">ACFFHU_19790</name>
</gene>
<dbReference type="GO" id="GO:0004067">
    <property type="term" value="F:asparaginase activity"/>
    <property type="evidence" value="ECO:0007669"/>
    <property type="project" value="UniProtKB-EC"/>
</dbReference>
<evidence type="ECO:0000313" key="3">
    <source>
        <dbReference type="EMBL" id="MFC0566369.1"/>
    </source>
</evidence>
<dbReference type="SFLD" id="SFLDS00057">
    <property type="entry name" value="Glutaminase/Asparaginase"/>
    <property type="match status" value="1"/>
</dbReference>
<dbReference type="PIRSF" id="PIRSF001220">
    <property type="entry name" value="L-ASNase_gatD"/>
    <property type="match status" value="1"/>
</dbReference>
<keyword evidence="3" id="KW-0378">Hydrolase</keyword>
<organism evidence="3 4">
    <name type="scientific">Plantactinospora siamensis</name>
    <dbReference type="NCBI Taxonomy" id="555372"/>
    <lineage>
        <taxon>Bacteria</taxon>
        <taxon>Bacillati</taxon>
        <taxon>Actinomycetota</taxon>
        <taxon>Actinomycetes</taxon>
        <taxon>Micromonosporales</taxon>
        <taxon>Micromonosporaceae</taxon>
        <taxon>Plantactinospora</taxon>
    </lineage>
</organism>
<dbReference type="Gene3D" id="3.40.50.40">
    <property type="match status" value="1"/>
</dbReference>
<dbReference type="InterPro" id="IPR027474">
    <property type="entry name" value="L-asparaginase_N"/>
</dbReference>
<evidence type="ECO:0000313" key="4">
    <source>
        <dbReference type="Proteomes" id="UP001589894"/>
    </source>
</evidence>
<dbReference type="InterPro" id="IPR036152">
    <property type="entry name" value="Asp/glu_Ase-like_sf"/>
</dbReference>
<dbReference type="Proteomes" id="UP001589894">
    <property type="component" value="Unassembled WGS sequence"/>
</dbReference>
<evidence type="ECO:0000259" key="2">
    <source>
        <dbReference type="Pfam" id="PF17763"/>
    </source>
</evidence>